<accession>A0A4Y7KP43</accession>
<proteinExistence type="predicted"/>
<evidence type="ECO:0000313" key="2">
    <source>
        <dbReference type="Proteomes" id="UP000316621"/>
    </source>
</evidence>
<dbReference type="Gramene" id="RZC73868">
    <property type="protein sequence ID" value="RZC73868"/>
    <property type="gene ID" value="C5167_049347"/>
</dbReference>
<dbReference type="Proteomes" id="UP000316621">
    <property type="component" value="Chromosome 8"/>
</dbReference>
<keyword evidence="2" id="KW-1185">Reference proteome</keyword>
<sequence>MSKLLKLVRFPRHPYIIMGYGSCTSNAEDLFHPVLEVKLAVVCFLDGEVCPSSRRSQDGHST</sequence>
<dbReference type="AlphaFoldDB" id="A0A4Y7KP43"/>
<gene>
    <name evidence="1" type="ORF">C5167_049347</name>
</gene>
<protein>
    <submittedName>
        <fullName evidence="1">Uncharacterized protein</fullName>
    </submittedName>
</protein>
<reference evidence="1 2" key="1">
    <citation type="journal article" date="2018" name="Science">
        <title>The opium poppy genome and morphinan production.</title>
        <authorList>
            <person name="Guo L."/>
            <person name="Winzer T."/>
            <person name="Yang X."/>
            <person name="Li Y."/>
            <person name="Ning Z."/>
            <person name="He Z."/>
            <person name="Teodor R."/>
            <person name="Lu Y."/>
            <person name="Bowser T.A."/>
            <person name="Graham I.A."/>
            <person name="Ye K."/>
        </authorList>
    </citation>
    <scope>NUCLEOTIDE SEQUENCE [LARGE SCALE GENOMIC DNA]</scope>
    <source>
        <strain evidence="2">cv. HN1</strain>
        <tissue evidence="1">Leaves</tissue>
    </source>
</reference>
<evidence type="ECO:0000313" key="1">
    <source>
        <dbReference type="EMBL" id="RZC73868.1"/>
    </source>
</evidence>
<name>A0A4Y7KP43_PAPSO</name>
<dbReference type="EMBL" id="CM010722">
    <property type="protein sequence ID" value="RZC73868.1"/>
    <property type="molecule type" value="Genomic_DNA"/>
</dbReference>
<organism evidence="1 2">
    <name type="scientific">Papaver somniferum</name>
    <name type="common">Opium poppy</name>
    <dbReference type="NCBI Taxonomy" id="3469"/>
    <lineage>
        <taxon>Eukaryota</taxon>
        <taxon>Viridiplantae</taxon>
        <taxon>Streptophyta</taxon>
        <taxon>Embryophyta</taxon>
        <taxon>Tracheophyta</taxon>
        <taxon>Spermatophyta</taxon>
        <taxon>Magnoliopsida</taxon>
        <taxon>Ranunculales</taxon>
        <taxon>Papaveraceae</taxon>
        <taxon>Papaveroideae</taxon>
        <taxon>Papaver</taxon>
    </lineage>
</organism>